<reference evidence="3 4" key="1">
    <citation type="journal article" date="2017" name="Genome Biol.">
        <title>New reference genome sequences of hot pepper reveal the massive evolution of plant disease-resistance genes by retroduplication.</title>
        <authorList>
            <person name="Kim S."/>
            <person name="Park J."/>
            <person name="Yeom S.I."/>
            <person name="Kim Y.M."/>
            <person name="Seo E."/>
            <person name="Kim K.T."/>
            <person name="Kim M.S."/>
            <person name="Lee J.M."/>
            <person name="Cheong K."/>
            <person name="Shin H.S."/>
            <person name="Kim S.B."/>
            <person name="Han K."/>
            <person name="Lee J."/>
            <person name="Park M."/>
            <person name="Lee H.A."/>
            <person name="Lee H.Y."/>
            <person name="Lee Y."/>
            <person name="Oh S."/>
            <person name="Lee J.H."/>
            <person name="Choi E."/>
            <person name="Choi E."/>
            <person name="Lee S.E."/>
            <person name="Jeon J."/>
            <person name="Kim H."/>
            <person name="Choi G."/>
            <person name="Song H."/>
            <person name="Lee J."/>
            <person name="Lee S.C."/>
            <person name="Kwon J.K."/>
            <person name="Lee H.Y."/>
            <person name="Koo N."/>
            <person name="Hong Y."/>
            <person name="Kim R.W."/>
            <person name="Kang W.H."/>
            <person name="Huh J.H."/>
            <person name="Kang B.C."/>
            <person name="Yang T.J."/>
            <person name="Lee Y.H."/>
            <person name="Bennetzen J.L."/>
            <person name="Choi D."/>
        </authorList>
    </citation>
    <scope>NUCLEOTIDE SEQUENCE [LARGE SCALE GENOMIC DNA]</scope>
    <source>
        <strain evidence="4">cv. PBC81</strain>
    </source>
</reference>
<dbReference type="InterPro" id="IPR016024">
    <property type="entry name" value="ARM-type_fold"/>
</dbReference>
<evidence type="ECO:0000313" key="4">
    <source>
        <dbReference type="Proteomes" id="UP000224567"/>
    </source>
</evidence>
<dbReference type="InterPro" id="IPR025312">
    <property type="entry name" value="DUF4216"/>
</dbReference>
<protein>
    <recommendedName>
        <fullName evidence="2">DUF4216 domain-containing protein</fullName>
    </recommendedName>
</protein>
<comment type="caution">
    <text evidence="3">The sequence shown here is derived from an EMBL/GenBank/DDBJ whole genome shotgun (WGS) entry which is preliminary data.</text>
</comment>
<evidence type="ECO:0000256" key="1">
    <source>
        <dbReference type="SAM" id="MobiDB-lite"/>
    </source>
</evidence>
<organism evidence="3 4">
    <name type="scientific">Capsicum baccatum</name>
    <name type="common">Peruvian pepper</name>
    <dbReference type="NCBI Taxonomy" id="33114"/>
    <lineage>
        <taxon>Eukaryota</taxon>
        <taxon>Viridiplantae</taxon>
        <taxon>Streptophyta</taxon>
        <taxon>Embryophyta</taxon>
        <taxon>Tracheophyta</taxon>
        <taxon>Spermatophyta</taxon>
        <taxon>Magnoliopsida</taxon>
        <taxon>eudicotyledons</taxon>
        <taxon>Gunneridae</taxon>
        <taxon>Pentapetalae</taxon>
        <taxon>asterids</taxon>
        <taxon>lamiids</taxon>
        <taxon>Solanales</taxon>
        <taxon>Solanaceae</taxon>
        <taxon>Solanoideae</taxon>
        <taxon>Capsiceae</taxon>
        <taxon>Capsicum</taxon>
    </lineage>
</organism>
<dbReference type="AlphaFoldDB" id="A0A2G2WLF3"/>
<dbReference type="Pfam" id="PF13952">
    <property type="entry name" value="DUF4216"/>
    <property type="match status" value="1"/>
</dbReference>
<sequence>MKDLAEGPLHMVQSFNGYVVNGYKFHTEKYGSNKSTMNNGVCIRGSSYSTDNIDYYGRLIEILRLEYNALTFKQTVLCKCSWFDLTPKHSTRVHPQYNLVDVNKRRVFNKYESFMMSVQASQDEDEDEDEDEDDEDEDNNDDHDDDDDDDDDEEEEEEEEEGRGRGQK</sequence>
<dbReference type="EMBL" id="MLFT02000006">
    <property type="protein sequence ID" value="PHT46067.1"/>
    <property type="molecule type" value="Genomic_DNA"/>
</dbReference>
<reference evidence="4" key="2">
    <citation type="journal article" date="2017" name="J. Anim. Genet.">
        <title>Multiple reference genome sequences of hot pepper reveal the massive evolution of plant disease resistance genes by retroduplication.</title>
        <authorList>
            <person name="Kim S."/>
            <person name="Park J."/>
            <person name="Yeom S.-I."/>
            <person name="Kim Y.-M."/>
            <person name="Seo E."/>
            <person name="Kim K.-T."/>
            <person name="Kim M.-S."/>
            <person name="Lee J.M."/>
            <person name="Cheong K."/>
            <person name="Shin H.-S."/>
            <person name="Kim S.-B."/>
            <person name="Han K."/>
            <person name="Lee J."/>
            <person name="Park M."/>
            <person name="Lee H.-A."/>
            <person name="Lee H.-Y."/>
            <person name="Lee Y."/>
            <person name="Oh S."/>
            <person name="Lee J.H."/>
            <person name="Choi E."/>
            <person name="Choi E."/>
            <person name="Lee S.E."/>
            <person name="Jeon J."/>
            <person name="Kim H."/>
            <person name="Choi G."/>
            <person name="Song H."/>
            <person name="Lee J."/>
            <person name="Lee S.-C."/>
            <person name="Kwon J.-K."/>
            <person name="Lee H.-Y."/>
            <person name="Koo N."/>
            <person name="Hong Y."/>
            <person name="Kim R.W."/>
            <person name="Kang W.-H."/>
            <person name="Huh J.H."/>
            <person name="Kang B.-C."/>
            <person name="Yang T.-J."/>
            <person name="Lee Y.-H."/>
            <person name="Bennetzen J.L."/>
            <person name="Choi D."/>
        </authorList>
    </citation>
    <scope>NUCLEOTIDE SEQUENCE [LARGE SCALE GENOMIC DNA]</scope>
    <source>
        <strain evidence="4">cv. PBC81</strain>
    </source>
</reference>
<evidence type="ECO:0000313" key="3">
    <source>
        <dbReference type="EMBL" id="PHT46067.1"/>
    </source>
</evidence>
<dbReference type="PANTHER" id="PTHR48258:SF4">
    <property type="entry name" value="DUF4216 DOMAIN-CONTAINING PROTEIN"/>
    <property type="match status" value="1"/>
</dbReference>
<feature type="compositionally biased region" description="Acidic residues" evidence="1">
    <location>
        <begin position="122"/>
        <end position="161"/>
    </location>
</feature>
<gene>
    <name evidence="3" type="ORF">CQW23_15225</name>
</gene>
<dbReference type="Proteomes" id="UP000224567">
    <property type="component" value="Unassembled WGS sequence"/>
</dbReference>
<name>A0A2G2WLF3_CAPBA</name>
<accession>A0A2G2WLF3</accession>
<dbReference type="OrthoDB" id="1300947at2759"/>
<feature type="region of interest" description="Disordered" evidence="1">
    <location>
        <begin position="118"/>
        <end position="168"/>
    </location>
</feature>
<keyword evidence="4" id="KW-1185">Reference proteome</keyword>
<dbReference type="SUPFAM" id="SSF48371">
    <property type="entry name" value="ARM repeat"/>
    <property type="match status" value="1"/>
</dbReference>
<proteinExistence type="predicted"/>
<evidence type="ECO:0000259" key="2">
    <source>
        <dbReference type="Pfam" id="PF13952"/>
    </source>
</evidence>
<dbReference type="PANTHER" id="PTHR48258">
    <property type="entry name" value="DUF4218 DOMAIN-CONTAINING PROTEIN-RELATED"/>
    <property type="match status" value="1"/>
</dbReference>
<feature type="domain" description="DUF4216" evidence="2">
    <location>
        <begin position="64"/>
        <end position="122"/>
    </location>
</feature>
<dbReference type="STRING" id="33114.A0A2G2WLF3"/>